<dbReference type="InterPro" id="IPR049416">
    <property type="entry name" value="VinK-like_small"/>
</dbReference>
<keyword evidence="3 6" id="KW-0012">Acyltransferase</keyword>
<sequence>MGPSHFRDVARFMLVNRYARELLEIADDALGYSLYDRFRDAQGDYTEYAQVAFLVNCLALARWAEAEHGFTPDLVAGASFGGKGAAIHSGALAPGDGIRFTAELARLEHEYFATQHQDVVTQSFARTPDKILKIVLGELDEQGEWYEISCYVDDDFSMLSLGRGRVEWLQQRLRALGGLPLYVMDPPMHAAAFAPLRDRVERELMNGLSLRDPAVPVVADQDGSVRTTAAGVRDILLDGIVRPVRWPTVVDTLANHGIKTLHMAGPDALFGRVACTTQAFRVVPADPRAALRPRRGR</sequence>
<evidence type="ECO:0000256" key="3">
    <source>
        <dbReference type="ARBA" id="ARBA00023315"/>
    </source>
</evidence>
<dbReference type="Gene3D" id="3.40.366.10">
    <property type="entry name" value="Malonyl-Coenzyme A Acyl Carrier Protein, domain 2"/>
    <property type="match status" value="2"/>
</dbReference>
<reference evidence="7" key="1">
    <citation type="journal article" date="2019" name="Int. J. Syst. Evol. Microbiol.">
        <title>The Global Catalogue of Microorganisms (GCM) 10K type strain sequencing project: providing services to taxonomists for standard genome sequencing and annotation.</title>
        <authorList>
            <consortium name="The Broad Institute Genomics Platform"/>
            <consortium name="The Broad Institute Genome Sequencing Center for Infectious Disease"/>
            <person name="Wu L."/>
            <person name="Ma J."/>
        </authorList>
    </citation>
    <scope>NUCLEOTIDE SEQUENCE [LARGE SCALE GENOMIC DNA]</scope>
    <source>
        <strain evidence="7">CGMCC 4.1542</strain>
    </source>
</reference>
<dbReference type="PANTHER" id="PTHR42681">
    <property type="entry name" value="MALONYL-COA-ACYL CARRIER PROTEIN TRANSACYLASE, MITOCHONDRIAL"/>
    <property type="match status" value="1"/>
</dbReference>
<accession>A0ABV9X959</accession>
<protein>
    <recommendedName>
        <fullName evidence="1">[acyl-carrier-protein] S-malonyltransferase</fullName>
        <ecNumber evidence="1">2.3.1.39</ecNumber>
    </recommendedName>
</protein>
<dbReference type="GO" id="GO:0004314">
    <property type="term" value="F:[acyl-carrier-protein] S-malonyltransferase activity"/>
    <property type="evidence" value="ECO:0007669"/>
    <property type="project" value="UniProtKB-EC"/>
</dbReference>
<proteinExistence type="predicted"/>
<dbReference type="Pfam" id="PF21124">
    <property type="entry name" value="VinK_C"/>
    <property type="match status" value="1"/>
</dbReference>
<gene>
    <name evidence="6" type="ORF">ACFPRC_36980</name>
</gene>
<dbReference type="InterPro" id="IPR016035">
    <property type="entry name" value="Acyl_Trfase/lysoPLipase"/>
</dbReference>
<dbReference type="EMBL" id="JBHSJO010000003">
    <property type="protein sequence ID" value="MFC5020413.1"/>
    <property type="molecule type" value="Genomic_DNA"/>
</dbReference>
<evidence type="ECO:0000313" key="7">
    <source>
        <dbReference type="Proteomes" id="UP001595855"/>
    </source>
</evidence>
<keyword evidence="2 6" id="KW-0808">Transferase</keyword>
<evidence type="ECO:0000259" key="5">
    <source>
        <dbReference type="Pfam" id="PF21124"/>
    </source>
</evidence>
<evidence type="ECO:0000313" key="6">
    <source>
        <dbReference type="EMBL" id="MFC5020413.1"/>
    </source>
</evidence>
<dbReference type="InterPro" id="IPR001227">
    <property type="entry name" value="Ac_transferase_dom_sf"/>
</dbReference>
<evidence type="ECO:0000256" key="1">
    <source>
        <dbReference type="ARBA" id="ARBA00013258"/>
    </source>
</evidence>
<dbReference type="Proteomes" id="UP001595855">
    <property type="component" value="Unassembled WGS sequence"/>
</dbReference>
<dbReference type="EC" id="2.3.1.39" evidence="1"/>
<dbReference type="PANTHER" id="PTHR42681:SF1">
    <property type="entry name" value="MALONYL-COA-ACYL CARRIER PROTEIN TRANSACYLASE, MITOCHONDRIAL"/>
    <property type="match status" value="1"/>
</dbReference>
<organism evidence="6 7">
    <name type="scientific">Streptomyces lienomycini</name>
    <dbReference type="NCBI Taxonomy" id="284035"/>
    <lineage>
        <taxon>Bacteria</taxon>
        <taxon>Bacillati</taxon>
        <taxon>Actinomycetota</taxon>
        <taxon>Actinomycetes</taxon>
        <taxon>Kitasatosporales</taxon>
        <taxon>Streptomycetaceae</taxon>
        <taxon>Streptomyces</taxon>
    </lineage>
</organism>
<feature type="domain" description="Malonyl-CoA-[acyl-carrier-protein] transacylase small" evidence="5">
    <location>
        <begin position="123"/>
        <end position="184"/>
    </location>
</feature>
<dbReference type="SUPFAM" id="SSF52151">
    <property type="entry name" value="FabD/lysophospholipase-like"/>
    <property type="match status" value="1"/>
</dbReference>
<name>A0ABV9X959_9ACTN</name>
<comment type="catalytic activity">
    <reaction evidence="4">
        <text>holo-[ACP] + malonyl-CoA = malonyl-[ACP] + CoA</text>
        <dbReference type="Rhea" id="RHEA:41792"/>
        <dbReference type="Rhea" id="RHEA-COMP:9623"/>
        <dbReference type="Rhea" id="RHEA-COMP:9685"/>
        <dbReference type="ChEBI" id="CHEBI:57287"/>
        <dbReference type="ChEBI" id="CHEBI:57384"/>
        <dbReference type="ChEBI" id="CHEBI:64479"/>
        <dbReference type="ChEBI" id="CHEBI:78449"/>
        <dbReference type="EC" id="2.3.1.39"/>
    </reaction>
</comment>
<dbReference type="RefSeq" id="WP_328661873.1">
    <property type="nucleotide sequence ID" value="NZ_BAAATN010000022.1"/>
</dbReference>
<evidence type="ECO:0000256" key="2">
    <source>
        <dbReference type="ARBA" id="ARBA00022679"/>
    </source>
</evidence>
<evidence type="ECO:0000256" key="4">
    <source>
        <dbReference type="ARBA" id="ARBA00048462"/>
    </source>
</evidence>
<keyword evidence="7" id="KW-1185">Reference proteome</keyword>
<dbReference type="InterPro" id="IPR050858">
    <property type="entry name" value="Mal-CoA-ACP_Trans/PKS_FabD"/>
</dbReference>
<comment type="caution">
    <text evidence="6">The sequence shown here is derived from an EMBL/GenBank/DDBJ whole genome shotgun (WGS) entry which is preliminary data.</text>
</comment>